<keyword evidence="1" id="KW-1133">Transmembrane helix</keyword>
<dbReference type="RefSeq" id="WP_395418183.1">
    <property type="nucleotide sequence ID" value="NZ_JBIPKE010000018.1"/>
</dbReference>
<dbReference type="Proteomes" id="UP001610063">
    <property type="component" value="Unassembled WGS sequence"/>
</dbReference>
<sequence length="371" mass="42036">MIIANSFFESPVAWFRLVFGPTEYHPDTYQYASRIFTFGDAPTYFIARIVGFFGVVCGGSYYSIAIFFAVLSFSGVWALFNAFCTLYPALVKQLAVACLFIPSLWFWGSGILKDPITLSALGWIVYGVFGVVFQRRYSISMVLIFIVSFYILYTIKIYILMCLIPGIMVMVGFASMKRIDNWALKLLIVPFIVIIVIFGGFFSVQEISEDNQRYSLDAIAYTAEETAKWLEYVGEQQAGSVYTFGDYDFSTGGMIRKAPMAVFTGLFRPVIWEVRNPVMLLSALESLFMIVLLIRVIWKIGLSRFFSQIFSNPVVGFCMVFSLAFAFAIGISTYNFGSLVRYRIPLIPFFIIGLYLISEGQNFTKRTDSRA</sequence>
<keyword evidence="3" id="KW-1185">Reference proteome</keyword>
<feature type="transmembrane region" description="Helical" evidence="1">
    <location>
        <begin position="310"/>
        <end position="334"/>
    </location>
</feature>
<proteinExistence type="predicted"/>
<keyword evidence="1" id="KW-0472">Membrane</keyword>
<feature type="transmembrane region" description="Helical" evidence="1">
    <location>
        <begin position="182"/>
        <end position="204"/>
    </location>
</feature>
<feature type="transmembrane region" description="Helical" evidence="1">
    <location>
        <begin position="139"/>
        <end position="170"/>
    </location>
</feature>
<comment type="caution">
    <text evidence="2">The sequence shown here is derived from an EMBL/GenBank/DDBJ whole genome shotgun (WGS) entry which is preliminary data.</text>
</comment>
<feature type="transmembrane region" description="Helical" evidence="1">
    <location>
        <begin position="52"/>
        <end position="80"/>
    </location>
</feature>
<accession>A0ABW7NAV2</accession>
<evidence type="ECO:0000313" key="3">
    <source>
        <dbReference type="Proteomes" id="UP001610063"/>
    </source>
</evidence>
<evidence type="ECO:0000313" key="2">
    <source>
        <dbReference type="EMBL" id="MFH6984752.1"/>
    </source>
</evidence>
<feature type="transmembrane region" description="Helical" evidence="1">
    <location>
        <begin position="86"/>
        <end position="108"/>
    </location>
</feature>
<feature type="transmembrane region" description="Helical" evidence="1">
    <location>
        <begin position="278"/>
        <end position="298"/>
    </location>
</feature>
<dbReference type="EMBL" id="JBIPKE010000018">
    <property type="protein sequence ID" value="MFH6984752.1"/>
    <property type="molecule type" value="Genomic_DNA"/>
</dbReference>
<evidence type="ECO:0008006" key="4">
    <source>
        <dbReference type="Google" id="ProtNLM"/>
    </source>
</evidence>
<feature type="transmembrane region" description="Helical" evidence="1">
    <location>
        <begin position="340"/>
        <end position="357"/>
    </location>
</feature>
<organism evidence="2 3">
    <name type="scientific">Marinoscillum luteum</name>
    <dbReference type="NCBI Taxonomy" id="861051"/>
    <lineage>
        <taxon>Bacteria</taxon>
        <taxon>Pseudomonadati</taxon>
        <taxon>Bacteroidota</taxon>
        <taxon>Cytophagia</taxon>
        <taxon>Cytophagales</taxon>
        <taxon>Reichenbachiellaceae</taxon>
        <taxon>Marinoscillum</taxon>
    </lineage>
</organism>
<evidence type="ECO:0000256" key="1">
    <source>
        <dbReference type="SAM" id="Phobius"/>
    </source>
</evidence>
<protein>
    <recommendedName>
        <fullName evidence="4">Glycosyltransferase RgtA/B/C/D-like domain-containing protein</fullName>
    </recommendedName>
</protein>
<feature type="transmembrane region" description="Helical" evidence="1">
    <location>
        <begin position="115"/>
        <end position="133"/>
    </location>
</feature>
<gene>
    <name evidence="2" type="ORF">ACHKAR_14950</name>
</gene>
<keyword evidence="1" id="KW-0812">Transmembrane</keyword>
<name>A0ABW7NAV2_9BACT</name>
<reference evidence="2 3" key="1">
    <citation type="journal article" date="2013" name="Int. J. Syst. Evol. Microbiol.">
        <title>Marinoscillum luteum sp. nov., isolated from marine sediment.</title>
        <authorList>
            <person name="Cha I.T."/>
            <person name="Park S.J."/>
            <person name="Kim S.J."/>
            <person name="Kim J.G."/>
            <person name="Jung M.Y."/>
            <person name="Shin K.S."/>
            <person name="Kwon K.K."/>
            <person name="Yang S.H."/>
            <person name="Seo Y.S."/>
            <person name="Rhee S.K."/>
        </authorList>
    </citation>
    <scope>NUCLEOTIDE SEQUENCE [LARGE SCALE GENOMIC DNA]</scope>
    <source>
        <strain evidence="2 3">KCTC 23939</strain>
    </source>
</reference>